<dbReference type="Proteomes" id="UP000707356">
    <property type="component" value="Unassembled WGS sequence"/>
</dbReference>
<feature type="domain" description="Heat-inducible transcription repressor HrcA C-terminal" evidence="6">
    <location>
        <begin position="110"/>
        <end position="352"/>
    </location>
</feature>
<evidence type="ECO:0000256" key="4">
    <source>
        <dbReference type="ARBA" id="ARBA00023163"/>
    </source>
</evidence>
<evidence type="ECO:0000259" key="6">
    <source>
        <dbReference type="Pfam" id="PF01628"/>
    </source>
</evidence>
<dbReference type="NCBIfam" id="TIGR00331">
    <property type="entry name" value="hrcA"/>
    <property type="match status" value="1"/>
</dbReference>
<dbReference type="Gene3D" id="3.30.450.40">
    <property type="match status" value="1"/>
</dbReference>
<comment type="function">
    <text evidence="5">Negative regulator of class I heat shock genes (grpE-dnaK-dnaJ and groELS operons). Prevents heat-shock induction of these operons.</text>
</comment>
<dbReference type="EMBL" id="JAHHHV010000064">
    <property type="protein sequence ID" value="MBW4465923.1"/>
    <property type="molecule type" value="Genomic_DNA"/>
</dbReference>
<dbReference type="PANTHER" id="PTHR34824">
    <property type="entry name" value="HEAT-INDUCIBLE TRANSCRIPTION REPRESSOR HRCA"/>
    <property type="match status" value="1"/>
</dbReference>
<protein>
    <recommendedName>
        <fullName evidence="5">Heat-inducible transcription repressor HrcA</fullName>
    </recommendedName>
</protein>
<dbReference type="Gene3D" id="1.10.10.10">
    <property type="entry name" value="Winged helix-like DNA-binding domain superfamily/Winged helix DNA-binding domain"/>
    <property type="match status" value="1"/>
</dbReference>
<dbReference type="InterPro" id="IPR036388">
    <property type="entry name" value="WH-like_DNA-bd_sf"/>
</dbReference>
<reference evidence="7" key="1">
    <citation type="submission" date="2021-05" db="EMBL/GenBank/DDBJ databases">
        <authorList>
            <person name="Pietrasiak N."/>
            <person name="Ward R."/>
            <person name="Stajich J.E."/>
            <person name="Kurbessoian T."/>
        </authorList>
    </citation>
    <scope>NUCLEOTIDE SEQUENCE</scope>
    <source>
        <strain evidence="7">GSE-TBD4-15B</strain>
    </source>
</reference>
<dbReference type="PIRSF" id="PIRSF005485">
    <property type="entry name" value="HrcA"/>
    <property type="match status" value="1"/>
</dbReference>
<dbReference type="Pfam" id="PF01628">
    <property type="entry name" value="HrcA"/>
    <property type="match status" value="1"/>
</dbReference>
<dbReference type="HAMAP" id="MF_00081">
    <property type="entry name" value="HrcA"/>
    <property type="match status" value="1"/>
</dbReference>
<keyword evidence="1 5" id="KW-0678">Repressor</keyword>
<evidence type="ECO:0000256" key="1">
    <source>
        <dbReference type="ARBA" id="ARBA00022491"/>
    </source>
</evidence>
<dbReference type="InterPro" id="IPR023120">
    <property type="entry name" value="WHTH_transcript_rep_HrcA_IDD"/>
</dbReference>
<evidence type="ECO:0000256" key="2">
    <source>
        <dbReference type="ARBA" id="ARBA00023015"/>
    </source>
</evidence>
<evidence type="ECO:0000313" key="7">
    <source>
        <dbReference type="EMBL" id="MBW4465923.1"/>
    </source>
</evidence>
<dbReference type="SUPFAM" id="SSF46785">
    <property type="entry name" value="Winged helix' DNA-binding domain"/>
    <property type="match status" value="1"/>
</dbReference>
<proteinExistence type="inferred from homology"/>
<comment type="caution">
    <text evidence="7">The sequence shown here is derived from an EMBL/GenBank/DDBJ whole genome shotgun (WGS) entry which is preliminary data.</text>
</comment>
<reference evidence="7" key="2">
    <citation type="journal article" date="2022" name="Microbiol. Resour. Announc.">
        <title>Metagenome Sequencing to Explore Phylogenomics of Terrestrial Cyanobacteria.</title>
        <authorList>
            <person name="Ward R.D."/>
            <person name="Stajich J.E."/>
            <person name="Johansen J.R."/>
            <person name="Huntemann M."/>
            <person name="Clum A."/>
            <person name="Foster B."/>
            <person name="Foster B."/>
            <person name="Roux S."/>
            <person name="Palaniappan K."/>
            <person name="Varghese N."/>
            <person name="Mukherjee S."/>
            <person name="Reddy T.B.K."/>
            <person name="Daum C."/>
            <person name="Copeland A."/>
            <person name="Chen I.A."/>
            <person name="Ivanova N.N."/>
            <person name="Kyrpides N.C."/>
            <person name="Shapiro N."/>
            <person name="Eloe-Fadrosh E.A."/>
            <person name="Pietrasiak N."/>
        </authorList>
    </citation>
    <scope>NUCLEOTIDE SEQUENCE</scope>
    <source>
        <strain evidence="7">GSE-TBD4-15B</strain>
    </source>
</reference>
<dbReference type="GO" id="GO:0045892">
    <property type="term" value="P:negative regulation of DNA-templated transcription"/>
    <property type="evidence" value="ECO:0007669"/>
    <property type="project" value="UniProtKB-UniRule"/>
</dbReference>
<accession>A0A951PAP1</accession>
<keyword evidence="2 5" id="KW-0805">Transcription regulation</keyword>
<gene>
    <name evidence="5 7" type="primary">hrcA</name>
    <name evidence="7" type="ORF">KME07_10860</name>
</gene>
<keyword evidence="3 5" id="KW-0346">Stress response</keyword>
<dbReference type="PANTHER" id="PTHR34824:SF1">
    <property type="entry name" value="HEAT-INDUCIBLE TRANSCRIPTION REPRESSOR HRCA"/>
    <property type="match status" value="1"/>
</dbReference>
<sequence>MSTPVKLSARQQQVLGATVRHYIATARPVGSEAIVEGFNPRVSPATIRNAMGYLEKSGLLYQPHISAGRVPSDSGYRIYVDHLVTPCDTVARQVEQILADQLHWEDLSIEALLREAAQILSAISGYIALITVPKTSQAQLRHLQLVQLDPTRAMLVVVLDTYETQSILMPLPGTATERELPDAERLDRELQILSNFLTSQLRGRSLSEIATLDWGKLGHEFERYGESLRHSVGELHRRSQVAVSTQILINGVAELLRRHPEFSEVQQVQTIIQILESEPDQLWSLIFDAAPALPGQDPSRATGRAVVRIGAENPLEPFRSCALVSATYQRGSVPVGSVGMLGPTRMVYENAIAIVEAAANYLSQTLSQEPS</sequence>
<keyword evidence="4 5" id="KW-0804">Transcription</keyword>
<evidence type="ECO:0000313" key="8">
    <source>
        <dbReference type="Proteomes" id="UP000707356"/>
    </source>
</evidence>
<evidence type="ECO:0000256" key="3">
    <source>
        <dbReference type="ARBA" id="ARBA00023016"/>
    </source>
</evidence>
<organism evidence="7 8">
    <name type="scientific">Pegethrix bostrychoides GSE-TBD4-15B</name>
    <dbReference type="NCBI Taxonomy" id="2839662"/>
    <lineage>
        <taxon>Bacteria</taxon>
        <taxon>Bacillati</taxon>
        <taxon>Cyanobacteriota</taxon>
        <taxon>Cyanophyceae</taxon>
        <taxon>Oculatellales</taxon>
        <taxon>Oculatellaceae</taxon>
        <taxon>Pegethrix</taxon>
    </lineage>
</organism>
<dbReference type="AlphaFoldDB" id="A0A951PAP1"/>
<dbReference type="InterPro" id="IPR002571">
    <property type="entry name" value="HrcA"/>
</dbReference>
<dbReference type="Gene3D" id="3.30.390.60">
    <property type="entry name" value="Heat-inducible transcription repressor hrca homolog, domain 3"/>
    <property type="match status" value="1"/>
</dbReference>
<name>A0A951PAP1_9CYAN</name>
<evidence type="ECO:0000256" key="5">
    <source>
        <dbReference type="HAMAP-Rule" id="MF_00081"/>
    </source>
</evidence>
<dbReference type="GO" id="GO:0003677">
    <property type="term" value="F:DNA binding"/>
    <property type="evidence" value="ECO:0007669"/>
    <property type="project" value="InterPro"/>
</dbReference>
<comment type="similarity">
    <text evidence="5">Belongs to the HrcA family.</text>
</comment>
<dbReference type="InterPro" id="IPR029016">
    <property type="entry name" value="GAF-like_dom_sf"/>
</dbReference>
<dbReference type="InterPro" id="IPR021153">
    <property type="entry name" value="HrcA_C"/>
</dbReference>
<dbReference type="SUPFAM" id="SSF55781">
    <property type="entry name" value="GAF domain-like"/>
    <property type="match status" value="1"/>
</dbReference>
<dbReference type="InterPro" id="IPR036390">
    <property type="entry name" value="WH_DNA-bd_sf"/>
</dbReference>